<gene>
    <name evidence="1" type="ORF">HHI36_010819</name>
</gene>
<sequence>MEDHQICCDNLHRTPFHFCKDNQRIRDNSPAKCQIKDCNHFIESPCHHHFSRTPPCVCCRACSKEPYVILPELYTNTQRNDTHKVPYVLFPESPKDLHENDKIVDVCKDHCYEGNPFIINPNGLREKCCSNEKNICLVSSNPNGCSYEKCSCSDSDKKRFITKCICCKTNGLQDNCKLCLMPRGRLGYLKNKK</sequence>
<keyword evidence="2" id="KW-1185">Reference proteome</keyword>
<evidence type="ECO:0000313" key="1">
    <source>
        <dbReference type="EMBL" id="KAL3266656.1"/>
    </source>
</evidence>
<dbReference type="Proteomes" id="UP001516400">
    <property type="component" value="Unassembled WGS sequence"/>
</dbReference>
<reference evidence="1 2" key="1">
    <citation type="journal article" date="2021" name="BMC Biol.">
        <title>Horizontally acquired antibacterial genes associated with adaptive radiation of ladybird beetles.</title>
        <authorList>
            <person name="Li H.S."/>
            <person name="Tang X.F."/>
            <person name="Huang Y.H."/>
            <person name="Xu Z.Y."/>
            <person name="Chen M.L."/>
            <person name="Du X.Y."/>
            <person name="Qiu B.Y."/>
            <person name="Chen P.T."/>
            <person name="Zhang W."/>
            <person name="Slipinski A."/>
            <person name="Escalona H.E."/>
            <person name="Waterhouse R.M."/>
            <person name="Zwick A."/>
            <person name="Pang H."/>
        </authorList>
    </citation>
    <scope>NUCLEOTIDE SEQUENCE [LARGE SCALE GENOMIC DNA]</scope>
    <source>
        <strain evidence="1">SYSU2018</strain>
    </source>
</reference>
<protein>
    <submittedName>
        <fullName evidence="1">Uncharacterized protein</fullName>
    </submittedName>
</protein>
<organism evidence="1 2">
    <name type="scientific">Cryptolaemus montrouzieri</name>
    <dbReference type="NCBI Taxonomy" id="559131"/>
    <lineage>
        <taxon>Eukaryota</taxon>
        <taxon>Metazoa</taxon>
        <taxon>Ecdysozoa</taxon>
        <taxon>Arthropoda</taxon>
        <taxon>Hexapoda</taxon>
        <taxon>Insecta</taxon>
        <taxon>Pterygota</taxon>
        <taxon>Neoptera</taxon>
        <taxon>Endopterygota</taxon>
        <taxon>Coleoptera</taxon>
        <taxon>Polyphaga</taxon>
        <taxon>Cucujiformia</taxon>
        <taxon>Coccinelloidea</taxon>
        <taxon>Coccinellidae</taxon>
        <taxon>Scymninae</taxon>
        <taxon>Scymnini</taxon>
        <taxon>Cryptolaemus</taxon>
    </lineage>
</organism>
<dbReference type="AlphaFoldDB" id="A0ABD2MJU0"/>
<accession>A0ABD2MJU0</accession>
<evidence type="ECO:0000313" key="2">
    <source>
        <dbReference type="Proteomes" id="UP001516400"/>
    </source>
</evidence>
<name>A0ABD2MJU0_9CUCU</name>
<comment type="caution">
    <text evidence="1">The sequence shown here is derived from an EMBL/GenBank/DDBJ whole genome shotgun (WGS) entry which is preliminary data.</text>
</comment>
<proteinExistence type="predicted"/>
<dbReference type="EMBL" id="JABFTP020000001">
    <property type="protein sequence ID" value="KAL3266656.1"/>
    <property type="molecule type" value="Genomic_DNA"/>
</dbReference>